<dbReference type="InterPro" id="IPR000192">
    <property type="entry name" value="Aminotrans_V_dom"/>
</dbReference>
<dbReference type="GO" id="GO:0051536">
    <property type="term" value="F:iron-sulfur cluster binding"/>
    <property type="evidence" value="ECO:0007669"/>
    <property type="project" value="UniProtKB-KW"/>
</dbReference>
<accession>A0A2H0VAB9</accession>
<keyword evidence="5" id="KW-0663">Pyridoxal phosphate</keyword>
<dbReference type="InterPro" id="IPR015421">
    <property type="entry name" value="PyrdxlP-dep_Trfase_major"/>
</dbReference>
<dbReference type="SUPFAM" id="SSF53383">
    <property type="entry name" value="PLP-dependent transferases"/>
    <property type="match status" value="1"/>
</dbReference>
<comment type="catalytic activity">
    <reaction evidence="8">
        <text>(sulfur carrier)-H + L-cysteine = (sulfur carrier)-SH + L-alanine</text>
        <dbReference type="Rhea" id="RHEA:43892"/>
        <dbReference type="Rhea" id="RHEA-COMP:14737"/>
        <dbReference type="Rhea" id="RHEA-COMP:14739"/>
        <dbReference type="ChEBI" id="CHEBI:29917"/>
        <dbReference type="ChEBI" id="CHEBI:35235"/>
        <dbReference type="ChEBI" id="CHEBI:57972"/>
        <dbReference type="ChEBI" id="CHEBI:64428"/>
        <dbReference type="EC" id="2.8.1.7"/>
    </reaction>
</comment>
<dbReference type="GO" id="GO:0031071">
    <property type="term" value="F:cysteine desulfurase activity"/>
    <property type="evidence" value="ECO:0007669"/>
    <property type="project" value="UniProtKB-EC"/>
</dbReference>
<dbReference type="PANTHER" id="PTHR11601">
    <property type="entry name" value="CYSTEINE DESULFURYLASE FAMILY MEMBER"/>
    <property type="match status" value="1"/>
</dbReference>
<comment type="cofactor">
    <cofactor evidence="1">
        <name>pyridoxal 5'-phosphate</name>
        <dbReference type="ChEBI" id="CHEBI:597326"/>
    </cofactor>
</comment>
<dbReference type="InterPro" id="IPR015422">
    <property type="entry name" value="PyrdxlP-dep_Trfase_small"/>
</dbReference>
<evidence type="ECO:0000256" key="3">
    <source>
        <dbReference type="ARBA" id="ARBA00022679"/>
    </source>
</evidence>
<evidence type="ECO:0000313" key="10">
    <source>
        <dbReference type="EMBL" id="PIR96023.1"/>
    </source>
</evidence>
<evidence type="ECO:0000256" key="8">
    <source>
        <dbReference type="ARBA" id="ARBA00050776"/>
    </source>
</evidence>
<dbReference type="Gene3D" id="1.10.260.50">
    <property type="match status" value="1"/>
</dbReference>
<dbReference type="AlphaFoldDB" id="A0A2H0VAB9"/>
<dbReference type="InterPro" id="IPR016454">
    <property type="entry name" value="Cysteine_dSase"/>
</dbReference>
<evidence type="ECO:0000256" key="5">
    <source>
        <dbReference type="ARBA" id="ARBA00022898"/>
    </source>
</evidence>
<evidence type="ECO:0000313" key="11">
    <source>
        <dbReference type="Proteomes" id="UP000230922"/>
    </source>
</evidence>
<protein>
    <submittedName>
        <fullName evidence="10">Cysteine desulfurase NifS</fullName>
    </submittedName>
</protein>
<dbReference type="Gene3D" id="3.90.1150.10">
    <property type="entry name" value="Aspartate Aminotransferase, domain 1"/>
    <property type="match status" value="1"/>
</dbReference>
<comment type="similarity">
    <text evidence="2">Belongs to the class-V pyridoxal-phosphate-dependent aminotransferase family. NifS/IscS subfamily.</text>
</comment>
<organism evidence="10 11">
    <name type="scientific">Candidatus Doudnabacteria bacterium CG10_big_fil_rev_8_21_14_0_10_42_18</name>
    <dbReference type="NCBI Taxonomy" id="1974552"/>
    <lineage>
        <taxon>Bacteria</taxon>
        <taxon>Candidatus Doudnaibacteriota</taxon>
    </lineage>
</organism>
<sequence>MFPKVKAPKKIIYLDSAAANPLHPKVLKAMRPFFCATYGNPSSLHKQGIEAKKAVEESRGTIARLINAKPEEIVFTAGGTESVNLAIFGVAREQKRKLKVVPHIITTAIEHHSVLNSFQALREEGFKTSVVTVDKEGFIDLKKLKQAVRPETVLISVMYANNEIGTVQPIAEIGKWLKAENEKRKAKNYSEIIFHTDACQAAGSLDINVQKLGVDLMSLNAGKIYGPKQVGFLYVKKGIVLKPILYGGGQERGLRSGTENVASIVGFAEALKNSREILLKENERLKKLSLYLFLSINKNLPNIELNGPALDGRHIKRLPNNINFFVKGVQGEDLMLYLDSYNIAVSTGSACSTGTAEEASHVLRAIGRSHKEAKSGIRITLTNYTNKKEIDYLLKVFPEIVKQLRK</sequence>
<evidence type="ECO:0000256" key="4">
    <source>
        <dbReference type="ARBA" id="ARBA00022723"/>
    </source>
</evidence>
<dbReference type="PIRSF" id="PIRSF005572">
    <property type="entry name" value="NifS"/>
    <property type="match status" value="1"/>
</dbReference>
<dbReference type="FunFam" id="3.40.640.10:FF:000084">
    <property type="entry name" value="IscS-like cysteine desulfurase"/>
    <property type="match status" value="1"/>
</dbReference>
<proteinExistence type="inferred from homology"/>
<dbReference type="Gene3D" id="3.40.640.10">
    <property type="entry name" value="Type I PLP-dependent aspartate aminotransferase-like (Major domain)"/>
    <property type="match status" value="1"/>
</dbReference>
<keyword evidence="7" id="KW-0411">Iron-sulfur</keyword>
<evidence type="ECO:0000256" key="1">
    <source>
        <dbReference type="ARBA" id="ARBA00001933"/>
    </source>
</evidence>
<dbReference type="Pfam" id="PF00266">
    <property type="entry name" value="Aminotran_5"/>
    <property type="match status" value="1"/>
</dbReference>
<dbReference type="InterPro" id="IPR015424">
    <property type="entry name" value="PyrdxlP-dep_Trfase"/>
</dbReference>
<keyword evidence="4" id="KW-0479">Metal-binding</keyword>
<keyword evidence="3" id="KW-0808">Transferase</keyword>
<feature type="domain" description="Aminotransferase class V" evidence="9">
    <location>
        <begin position="12"/>
        <end position="393"/>
    </location>
</feature>
<evidence type="ECO:0000256" key="6">
    <source>
        <dbReference type="ARBA" id="ARBA00023004"/>
    </source>
</evidence>
<evidence type="ECO:0000256" key="2">
    <source>
        <dbReference type="ARBA" id="ARBA00006490"/>
    </source>
</evidence>
<dbReference type="PANTHER" id="PTHR11601:SF34">
    <property type="entry name" value="CYSTEINE DESULFURASE"/>
    <property type="match status" value="1"/>
</dbReference>
<dbReference type="GO" id="GO:0046872">
    <property type="term" value="F:metal ion binding"/>
    <property type="evidence" value="ECO:0007669"/>
    <property type="project" value="UniProtKB-KW"/>
</dbReference>
<dbReference type="Proteomes" id="UP000230922">
    <property type="component" value="Unassembled WGS sequence"/>
</dbReference>
<reference evidence="11" key="1">
    <citation type="submission" date="2017-09" db="EMBL/GenBank/DDBJ databases">
        <title>Depth-based differentiation of microbial function through sediment-hosted aquifers and enrichment of novel symbionts in the deep terrestrial subsurface.</title>
        <authorList>
            <person name="Probst A.J."/>
            <person name="Ladd B."/>
            <person name="Jarett J.K."/>
            <person name="Geller-Mcgrath D.E."/>
            <person name="Sieber C.M.K."/>
            <person name="Emerson J.B."/>
            <person name="Anantharaman K."/>
            <person name="Thomas B.C."/>
            <person name="Malmstrom R."/>
            <person name="Stieglmeier M."/>
            <person name="Klingl A."/>
            <person name="Woyke T."/>
            <person name="Ryan C.M."/>
            <person name="Banfield J.F."/>
        </authorList>
    </citation>
    <scope>NUCLEOTIDE SEQUENCE [LARGE SCALE GENOMIC DNA]</scope>
</reference>
<name>A0A2H0VAB9_9BACT</name>
<comment type="caution">
    <text evidence="10">The sequence shown here is derived from an EMBL/GenBank/DDBJ whole genome shotgun (WGS) entry which is preliminary data.</text>
</comment>
<keyword evidence="6" id="KW-0408">Iron</keyword>
<gene>
    <name evidence="10" type="ORF">COT92_03310</name>
</gene>
<evidence type="ECO:0000259" key="9">
    <source>
        <dbReference type="Pfam" id="PF00266"/>
    </source>
</evidence>
<dbReference type="EMBL" id="PFAK01000055">
    <property type="protein sequence ID" value="PIR96023.1"/>
    <property type="molecule type" value="Genomic_DNA"/>
</dbReference>
<evidence type="ECO:0000256" key="7">
    <source>
        <dbReference type="ARBA" id="ARBA00023014"/>
    </source>
</evidence>